<accession>A0AAR2LHI3</accession>
<dbReference type="Pfam" id="PF03489">
    <property type="entry name" value="SapB_2"/>
    <property type="match status" value="1"/>
</dbReference>
<dbReference type="InterPro" id="IPR011001">
    <property type="entry name" value="Saposin-like"/>
</dbReference>
<dbReference type="Proteomes" id="UP001501920">
    <property type="component" value="Chromosome 10"/>
</dbReference>
<dbReference type="GO" id="GO:0006629">
    <property type="term" value="P:lipid metabolic process"/>
    <property type="evidence" value="ECO:0007669"/>
    <property type="project" value="InterPro"/>
</dbReference>
<dbReference type="PANTHER" id="PTHR15541:SF2">
    <property type="entry name" value="GRANULYSIN"/>
    <property type="match status" value="1"/>
</dbReference>
<dbReference type="PANTHER" id="PTHR15541">
    <property type="entry name" value="GRANULYSIN RELATED"/>
    <property type="match status" value="1"/>
</dbReference>
<dbReference type="PROSITE" id="PS51257">
    <property type="entry name" value="PROKAR_LIPOPROTEIN"/>
    <property type="match status" value="1"/>
</dbReference>
<dbReference type="GeneTree" id="ENSGT00510000050935"/>
<reference evidence="4" key="2">
    <citation type="submission" date="2025-08" db="UniProtKB">
        <authorList>
            <consortium name="Ensembl"/>
        </authorList>
    </citation>
    <scope>IDENTIFICATION</scope>
</reference>
<dbReference type="InterPro" id="IPR008139">
    <property type="entry name" value="SaposinB_dom"/>
</dbReference>
<evidence type="ECO:0000313" key="5">
    <source>
        <dbReference type="Proteomes" id="UP001501920"/>
    </source>
</evidence>
<dbReference type="SMART" id="SM00741">
    <property type="entry name" value="SapB"/>
    <property type="match status" value="1"/>
</dbReference>
<dbReference type="PROSITE" id="PS50015">
    <property type="entry name" value="SAP_B"/>
    <property type="match status" value="1"/>
</dbReference>
<dbReference type="InterPro" id="IPR038847">
    <property type="entry name" value="Granulysin-like"/>
</dbReference>
<evidence type="ECO:0000313" key="4">
    <source>
        <dbReference type="Ensembl" id="ENSPNAP00000075985.1"/>
    </source>
</evidence>
<evidence type="ECO:0000256" key="2">
    <source>
        <dbReference type="SAM" id="SignalP"/>
    </source>
</evidence>
<reference evidence="4" key="3">
    <citation type="submission" date="2025-09" db="UniProtKB">
        <authorList>
            <consortium name="Ensembl"/>
        </authorList>
    </citation>
    <scope>IDENTIFICATION</scope>
</reference>
<keyword evidence="5" id="KW-1185">Reference proteome</keyword>
<dbReference type="RefSeq" id="XP_017555202.1">
    <property type="nucleotide sequence ID" value="XM_017699713.2"/>
</dbReference>
<organism evidence="4 5">
    <name type="scientific">Pygocentrus nattereri</name>
    <name type="common">Red-bellied piranha</name>
    <dbReference type="NCBI Taxonomy" id="42514"/>
    <lineage>
        <taxon>Eukaryota</taxon>
        <taxon>Metazoa</taxon>
        <taxon>Chordata</taxon>
        <taxon>Craniata</taxon>
        <taxon>Vertebrata</taxon>
        <taxon>Euteleostomi</taxon>
        <taxon>Actinopterygii</taxon>
        <taxon>Neopterygii</taxon>
        <taxon>Teleostei</taxon>
        <taxon>Ostariophysi</taxon>
        <taxon>Characiformes</taxon>
        <taxon>Characoidei</taxon>
        <taxon>Pygocentrus</taxon>
    </lineage>
</organism>
<dbReference type="Gene3D" id="1.10.225.10">
    <property type="entry name" value="Saposin-like"/>
    <property type="match status" value="1"/>
</dbReference>
<dbReference type="GO" id="GO:0042742">
    <property type="term" value="P:defense response to bacterium"/>
    <property type="evidence" value="ECO:0007669"/>
    <property type="project" value="InterPro"/>
</dbReference>
<feature type="signal peptide" evidence="2">
    <location>
        <begin position="1"/>
        <end position="17"/>
    </location>
</feature>
<dbReference type="GeneID" id="108428610"/>
<feature type="domain" description="Saposin B-type" evidence="3">
    <location>
        <begin position="51"/>
        <end position="131"/>
    </location>
</feature>
<dbReference type="Pfam" id="PF05184">
    <property type="entry name" value="SapB_1"/>
    <property type="match status" value="1"/>
</dbReference>
<evidence type="ECO:0000256" key="1">
    <source>
        <dbReference type="ARBA" id="ARBA00023157"/>
    </source>
</evidence>
<sequence>MLRNILLAFLLIGTACAMHLEYLKVDSDEEQVDTSLAVGQAEDMPIPGAMLPGQCWACKWAVKKVKKHLGDKAKAEEIKQKLLRVCDGIGFLKDLCKKMINKSLGVLIEELSTSDDPATVCANIGACKSKPMLQLIQAFPEVLEKL</sequence>
<dbReference type="Ensembl" id="ENSPNAT00000083314.1">
    <property type="protein sequence ID" value="ENSPNAP00000075985.1"/>
    <property type="gene ID" value="ENSPNAG00000001179.2"/>
</dbReference>
<keyword evidence="1" id="KW-1015">Disulfide bond</keyword>
<reference evidence="4 5" key="1">
    <citation type="submission" date="2020-10" db="EMBL/GenBank/DDBJ databases">
        <title>Pygocentrus nattereri (red-bellied piranha) genome, fPygNat1, primary haplotype.</title>
        <authorList>
            <person name="Myers G."/>
            <person name="Meyer A."/>
            <person name="Karagic N."/>
            <person name="Pippel M."/>
            <person name="Winkler S."/>
            <person name="Tracey A."/>
            <person name="Wood J."/>
            <person name="Formenti G."/>
            <person name="Howe K."/>
            <person name="Fedrigo O."/>
            <person name="Jarvis E.D."/>
        </authorList>
    </citation>
    <scope>NUCLEOTIDE SEQUENCE [LARGE SCALE GENOMIC DNA]</scope>
</reference>
<feature type="chain" id="PRO_5043703369" description="Saposin B-type domain-containing protein" evidence="2">
    <location>
        <begin position="18"/>
        <end position="146"/>
    </location>
</feature>
<dbReference type="InterPro" id="IPR008138">
    <property type="entry name" value="SapB_2"/>
</dbReference>
<keyword evidence="2" id="KW-0732">Signal</keyword>
<dbReference type="AlphaFoldDB" id="A0AAR2LHI3"/>
<protein>
    <recommendedName>
        <fullName evidence="3">Saposin B-type domain-containing protein</fullName>
    </recommendedName>
</protein>
<name>A0AAR2LHI3_PYGNA</name>
<evidence type="ECO:0000259" key="3">
    <source>
        <dbReference type="PROSITE" id="PS50015"/>
    </source>
</evidence>
<proteinExistence type="predicted"/>
<dbReference type="InterPro" id="IPR007856">
    <property type="entry name" value="SapB_1"/>
</dbReference>
<dbReference type="SUPFAM" id="SSF47862">
    <property type="entry name" value="Saposin"/>
    <property type="match status" value="1"/>
</dbReference>